<name>A0A5K7ZJQ7_9BACT</name>
<evidence type="ECO:0000313" key="2">
    <source>
        <dbReference type="Proteomes" id="UP000425960"/>
    </source>
</evidence>
<evidence type="ECO:0008006" key="3">
    <source>
        <dbReference type="Google" id="ProtNLM"/>
    </source>
</evidence>
<dbReference type="EMBL" id="AP021876">
    <property type="protein sequence ID" value="BBO81246.1"/>
    <property type="molecule type" value="Genomic_DNA"/>
</dbReference>
<proteinExistence type="predicted"/>
<dbReference type="AlphaFoldDB" id="A0A5K7ZJQ7"/>
<evidence type="ECO:0000313" key="1">
    <source>
        <dbReference type="EMBL" id="BBO81246.1"/>
    </source>
</evidence>
<protein>
    <recommendedName>
        <fullName evidence="3">Toxin</fullName>
    </recommendedName>
</protein>
<dbReference type="KEGG" id="dov:DSCO28_18120"/>
<accession>A0A5K7ZJQ7</accession>
<reference evidence="1 2" key="1">
    <citation type="submission" date="2019-11" db="EMBL/GenBank/DDBJ databases">
        <title>Comparative genomics of hydrocarbon-degrading Desulfosarcina strains.</title>
        <authorList>
            <person name="Watanabe M."/>
            <person name="Kojima H."/>
            <person name="Fukui M."/>
        </authorList>
    </citation>
    <scope>NUCLEOTIDE SEQUENCE [LARGE SCALE GENOMIC DNA]</scope>
    <source>
        <strain evidence="1 2">28bB2T</strain>
    </source>
</reference>
<dbReference type="Proteomes" id="UP000425960">
    <property type="component" value="Chromosome"/>
</dbReference>
<sequence length="90" mass="10525">MKYLNWGLEKNELLKSERGISFEEIALLIESGNILGIEENPGYPNQKIYILEIMNYAYIVPFVENENETFLKTAFPSRKYTKRYGLKGEI</sequence>
<gene>
    <name evidence="1" type="ORF">DSCO28_18120</name>
</gene>
<organism evidence="1 2">
    <name type="scientific">Desulfosarcina ovata subsp. sediminis</name>
    <dbReference type="NCBI Taxonomy" id="885957"/>
    <lineage>
        <taxon>Bacteria</taxon>
        <taxon>Pseudomonadati</taxon>
        <taxon>Thermodesulfobacteriota</taxon>
        <taxon>Desulfobacteria</taxon>
        <taxon>Desulfobacterales</taxon>
        <taxon>Desulfosarcinaceae</taxon>
        <taxon>Desulfosarcina</taxon>
    </lineage>
</organism>
<dbReference type="RefSeq" id="WP_155322001.1">
    <property type="nucleotide sequence ID" value="NZ_AP021876.1"/>
</dbReference>